<keyword evidence="2" id="KW-1185">Reference proteome</keyword>
<reference evidence="1 2" key="1">
    <citation type="journal article" date="2018" name="PLoS Genet.">
        <title>Repeat elements organise 3D genome structure and mediate transcription in the filamentous fungus Epichloe festucae.</title>
        <authorList>
            <person name="Winter D.J."/>
            <person name="Ganley A.R.D."/>
            <person name="Young C.A."/>
            <person name="Liachko I."/>
            <person name="Schardl C.L."/>
            <person name="Dupont P.Y."/>
            <person name="Berry D."/>
            <person name="Ram A."/>
            <person name="Scott B."/>
            <person name="Cox M.P."/>
        </authorList>
    </citation>
    <scope>NUCLEOTIDE SEQUENCE [LARGE SCALE GENOMIC DNA]</scope>
    <source>
        <strain evidence="1 2">Fl1</strain>
    </source>
</reference>
<accession>A0A7S9KNN8</accession>
<dbReference type="Proteomes" id="UP000594364">
    <property type="component" value="Chromosome 2"/>
</dbReference>
<dbReference type="EMBL" id="CP031386">
    <property type="protein sequence ID" value="QPG96059.1"/>
    <property type="molecule type" value="Genomic_DNA"/>
</dbReference>
<protein>
    <submittedName>
        <fullName evidence="1">Uncharacterized protein</fullName>
    </submittedName>
</protein>
<organism evidence="1 2">
    <name type="scientific">Epichloe festucae (strain Fl1)</name>
    <dbReference type="NCBI Taxonomy" id="877507"/>
    <lineage>
        <taxon>Eukaryota</taxon>
        <taxon>Fungi</taxon>
        <taxon>Dikarya</taxon>
        <taxon>Ascomycota</taxon>
        <taxon>Pezizomycotina</taxon>
        <taxon>Sordariomycetes</taxon>
        <taxon>Hypocreomycetidae</taxon>
        <taxon>Hypocreales</taxon>
        <taxon>Clavicipitaceae</taxon>
        <taxon>Epichloe</taxon>
    </lineage>
</organism>
<evidence type="ECO:0000313" key="2">
    <source>
        <dbReference type="Proteomes" id="UP000594364"/>
    </source>
</evidence>
<proteinExistence type="predicted"/>
<gene>
    <name evidence="1" type="ORF">C2857_003015</name>
</gene>
<name>A0A7S9KNN8_EPIFF</name>
<dbReference type="OrthoDB" id="5428138at2759"/>
<dbReference type="AlphaFoldDB" id="A0A7S9KNN8"/>
<sequence length="724" mass="82115">MTRKRRDTGKPVAVAATPEKYDMVTSQRALIKNGFHPAVTSKSPTEIESEWGMKLRHLTQKPSKSEFEAYAPFRYLTTATLLFRYESKYADPKKGADSAHGNNSLAKILNAVDVGGEVANALFAQGLDTVLKAAITSTTSWLAVSNIARIWDFNASDFRTSGNSGVLLAVTPECTVGEMKMAYDLDPYGLDPSKSISSWCGEAMKLEKEIFLSIFLLHGRVTGKMGRKKRCKNKQDTEKIMPVDFLANEIVDAIKGIRDVSTIWGAGQFVSSPQCRLFEPSAIFSVTRLRGLLKQISEQRNSFRVLHFQNIPFLDRRMVAIILRACPNVRMIGIYECPLIHFGDVLCLIDLIYEVNYERRKKKIPEITGFDFYPHYNKGTPFASPTTATYGLTWGPQKLDVVQRGFFNVIMKAFMKAKRMKLGLLFDKDKAFCKYLNHIPNYPLAVPTFLDAMYRYLEVKDEKVRKKVLYDLLKPVRLGVETHMEQDWPVWYTTVMGRSVVFCSSCGYETLEEFFSAHARQMPPHKRVCAGCTLQLWLDEEDDHLKAYKKQILDTLFPDWSGWGFNPDAPIPPSVKKIINLHSTELVRPEVKDILVDSNGEMYCPQIMAALVRDNKVHFDSLQNLPSLSDLLTGRGSIERWGHVYNKCNNLDIYCRSIRRVHEESNGKDDDKAVLKGRVDGSMPDHIEELQPPKQAKYGVASNDFHAAVMFYQGLACMGWTGYN</sequence>
<evidence type="ECO:0000313" key="1">
    <source>
        <dbReference type="EMBL" id="QPG96059.1"/>
    </source>
</evidence>